<dbReference type="EMBL" id="DVOB01000081">
    <property type="protein sequence ID" value="HIU95809.1"/>
    <property type="molecule type" value="Genomic_DNA"/>
</dbReference>
<feature type="transmembrane region" description="Helical" evidence="8">
    <location>
        <begin position="64"/>
        <end position="85"/>
    </location>
</feature>
<dbReference type="InterPro" id="IPR003594">
    <property type="entry name" value="HATPase_dom"/>
</dbReference>
<dbReference type="Proteomes" id="UP000824130">
    <property type="component" value="Unassembled WGS sequence"/>
</dbReference>
<comment type="caution">
    <text evidence="10">The sequence shown here is derived from an EMBL/GenBank/DDBJ whole genome shotgun (WGS) entry which is preliminary data.</text>
</comment>
<dbReference type="FunFam" id="3.30.565.10:FF:000006">
    <property type="entry name" value="Sensor histidine kinase WalK"/>
    <property type="match status" value="1"/>
</dbReference>
<dbReference type="AlphaFoldDB" id="A0A9D1N6S7"/>
<accession>A0A9D1N6S7</accession>
<dbReference type="InterPro" id="IPR036890">
    <property type="entry name" value="HATPase_C_sf"/>
</dbReference>
<dbReference type="EC" id="2.7.13.3" evidence="3"/>
<evidence type="ECO:0000256" key="2">
    <source>
        <dbReference type="ARBA" id="ARBA00004370"/>
    </source>
</evidence>
<dbReference type="CDD" id="cd00075">
    <property type="entry name" value="HATPase"/>
    <property type="match status" value="1"/>
</dbReference>
<dbReference type="PRINTS" id="PR00344">
    <property type="entry name" value="BCTRLSENSOR"/>
</dbReference>
<name>A0A9D1N6S7_9FIRM</name>
<organism evidence="10 11">
    <name type="scientific">Candidatus Allocopromorpha excrementipullorum</name>
    <dbReference type="NCBI Taxonomy" id="2840743"/>
    <lineage>
        <taxon>Bacteria</taxon>
        <taxon>Bacillati</taxon>
        <taxon>Bacillota</taxon>
        <taxon>Clostridia</taxon>
        <taxon>Eubacteriales</taxon>
        <taxon>Eubacteriaceae</taxon>
        <taxon>Eubacteriaceae incertae sedis</taxon>
        <taxon>Candidatus Allocopromorpha</taxon>
    </lineage>
</organism>
<dbReference type="GO" id="GO:0000155">
    <property type="term" value="F:phosphorelay sensor kinase activity"/>
    <property type="evidence" value="ECO:0007669"/>
    <property type="project" value="InterPro"/>
</dbReference>
<reference evidence="10" key="2">
    <citation type="journal article" date="2021" name="PeerJ">
        <title>Extensive microbial diversity within the chicken gut microbiome revealed by metagenomics and culture.</title>
        <authorList>
            <person name="Gilroy R."/>
            <person name="Ravi A."/>
            <person name="Getino M."/>
            <person name="Pursley I."/>
            <person name="Horton D.L."/>
            <person name="Alikhan N.F."/>
            <person name="Baker D."/>
            <person name="Gharbi K."/>
            <person name="Hall N."/>
            <person name="Watson M."/>
            <person name="Adriaenssens E.M."/>
            <person name="Foster-Nyarko E."/>
            <person name="Jarju S."/>
            <person name="Secka A."/>
            <person name="Antonio M."/>
            <person name="Oren A."/>
            <person name="Chaudhuri R.R."/>
            <person name="La Ragione R."/>
            <person name="Hildebrand F."/>
            <person name="Pallen M.J."/>
        </authorList>
    </citation>
    <scope>NUCLEOTIDE SEQUENCE</scope>
    <source>
        <strain evidence="10">ChiSjej4B22-8349</strain>
    </source>
</reference>
<dbReference type="GO" id="GO:0004721">
    <property type="term" value="F:phosphoprotein phosphatase activity"/>
    <property type="evidence" value="ECO:0007669"/>
    <property type="project" value="TreeGrafter"/>
</dbReference>
<dbReference type="GO" id="GO:0005886">
    <property type="term" value="C:plasma membrane"/>
    <property type="evidence" value="ECO:0007669"/>
    <property type="project" value="TreeGrafter"/>
</dbReference>
<evidence type="ECO:0000256" key="7">
    <source>
        <dbReference type="ARBA" id="ARBA00023012"/>
    </source>
</evidence>
<dbReference type="InterPro" id="IPR036097">
    <property type="entry name" value="HisK_dim/P_sf"/>
</dbReference>
<dbReference type="InterPro" id="IPR004358">
    <property type="entry name" value="Sig_transdc_His_kin-like_C"/>
</dbReference>
<gene>
    <name evidence="10" type="ORF">IAD25_03755</name>
</gene>
<protein>
    <recommendedName>
        <fullName evidence="3">histidine kinase</fullName>
        <ecNumber evidence="3">2.7.13.3</ecNumber>
    </recommendedName>
</protein>
<dbReference type="PROSITE" id="PS50109">
    <property type="entry name" value="HIS_KIN"/>
    <property type="match status" value="1"/>
</dbReference>
<dbReference type="SMART" id="SM00387">
    <property type="entry name" value="HATPase_c"/>
    <property type="match status" value="1"/>
</dbReference>
<keyword evidence="8" id="KW-0812">Transmembrane</keyword>
<dbReference type="InterPro" id="IPR050351">
    <property type="entry name" value="BphY/WalK/GraS-like"/>
</dbReference>
<keyword evidence="7" id="KW-0902">Two-component regulatory system</keyword>
<dbReference type="GO" id="GO:0016036">
    <property type="term" value="P:cellular response to phosphate starvation"/>
    <property type="evidence" value="ECO:0007669"/>
    <property type="project" value="TreeGrafter"/>
</dbReference>
<evidence type="ECO:0000256" key="3">
    <source>
        <dbReference type="ARBA" id="ARBA00012438"/>
    </source>
</evidence>
<dbReference type="Pfam" id="PF00512">
    <property type="entry name" value="HisKA"/>
    <property type="match status" value="1"/>
</dbReference>
<evidence type="ECO:0000313" key="11">
    <source>
        <dbReference type="Proteomes" id="UP000824130"/>
    </source>
</evidence>
<dbReference type="SUPFAM" id="SSF55874">
    <property type="entry name" value="ATPase domain of HSP90 chaperone/DNA topoisomerase II/histidine kinase"/>
    <property type="match status" value="1"/>
</dbReference>
<evidence type="ECO:0000313" key="10">
    <source>
        <dbReference type="EMBL" id="HIU95809.1"/>
    </source>
</evidence>
<dbReference type="InterPro" id="IPR005467">
    <property type="entry name" value="His_kinase_dom"/>
</dbReference>
<sequence length="376" mass="42814">MSNKNSASQRSRLSRQILAKYFLSVIGFIVAFVAIVLILWRVSATITWYEDDLLYRSLIYVREYILLFGGIPLILGIVLITYYFISRPLRYLDQVVEASEQLMTSGDEPVELPADLKTVQDEMNLLREQNIRSRRAAREAEQRKNDLIVYLAHDLKTPLTGVTGYLSLLRDEPDISDTTRSKYLSIALEKAQRLEDLINEFFEITRFNLSSISLELERTNLTRMLEQITYEFSPVLSEKNLMIDTQLEPDTEITCDRDKLERVFDNLIRNAINYSYPDSTICFFMEHTDLPAPGALITVKNHGKTIPADKLERIFEQFFRLDPARSASTGGSGLGLAIAKEIVATHGGRISASSRDETITFTVFLPEKPPQPEPSA</sequence>
<feature type="transmembrane region" description="Helical" evidence="8">
    <location>
        <begin position="21"/>
        <end position="44"/>
    </location>
</feature>
<comment type="catalytic activity">
    <reaction evidence="1">
        <text>ATP + protein L-histidine = ADP + protein N-phospho-L-histidine.</text>
        <dbReference type="EC" id="2.7.13.3"/>
    </reaction>
</comment>
<dbReference type="Pfam" id="PF02518">
    <property type="entry name" value="HATPase_c"/>
    <property type="match status" value="1"/>
</dbReference>
<feature type="domain" description="Histidine kinase" evidence="9">
    <location>
        <begin position="150"/>
        <end position="369"/>
    </location>
</feature>
<keyword evidence="8" id="KW-1133">Transmembrane helix</keyword>
<dbReference type="PANTHER" id="PTHR45453:SF1">
    <property type="entry name" value="PHOSPHATE REGULON SENSOR PROTEIN PHOR"/>
    <property type="match status" value="1"/>
</dbReference>
<dbReference type="CDD" id="cd00082">
    <property type="entry name" value="HisKA"/>
    <property type="match status" value="1"/>
</dbReference>
<dbReference type="SMART" id="SM00388">
    <property type="entry name" value="HisKA"/>
    <property type="match status" value="1"/>
</dbReference>
<keyword evidence="8" id="KW-0472">Membrane</keyword>
<evidence type="ECO:0000256" key="5">
    <source>
        <dbReference type="ARBA" id="ARBA00022679"/>
    </source>
</evidence>
<reference evidence="10" key="1">
    <citation type="submission" date="2020-10" db="EMBL/GenBank/DDBJ databases">
        <authorList>
            <person name="Gilroy R."/>
        </authorList>
    </citation>
    <scope>NUCLEOTIDE SEQUENCE</scope>
    <source>
        <strain evidence="10">ChiSjej4B22-8349</strain>
    </source>
</reference>
<comment type="subcellular location">
    <subcellularLocation>
        <location evidence="2">Membrane</location>
    </subcellularLocation>
</comment>
<evidence type="ECO:0000256" key="8">
    <source>
        <dbReference type="SAM" id="Phobius"/>
    </source>
</evidence>
<evidence type="ECO:0000259" key="9">
    <source>
        <dbReference type="PROSITE" id="PS50109"/>
    </source>
</evidence>
<dbReference type="PANTHER" id="PTHR45453">
    <property type="entry name" value="PHOSPHATE REGULON SENSOR PROTEIN PHOR"/>
    <property type="match status" value="1"/>
</dbReference>
<evidence type="ECO:0000256" key="6">
    <source>
        <dbReference type="ARBA" id="ARBA00022777"/>
    </source>
</evidence>
<keyword evidence="5" id="KW-0808">Transferase</keyword>
<dbReference type="Gene3D" id="1.10.287.130">
    <property type="match status" value="1"/>
</dbReference>
<dbReference type="SUPFAM" id="SSF47384">
    <property type="entry name" value="Homodimeric domain of signal transducing histidine kinase"/>
    <property type="match status" value="1"/>
</dbReference>
<dbReference type="Gene3D" id="3.30.565.10">
    <property type="entry name" value="Histidine kinase-like ATPase, C-terminal domain"/>
    <property type="match status" value="1"/>
</dbReference>
<dbReference type="InterPro" id="IPR003661">
    <property type="entry name" value="HisK_dim/P_dom"/>
</dbReference>
<keyword evidence="4" id="KW-0597">Phosphoprotein</keyword>
<proteinExistence type="predicted"/>
<evidence type="ECO:0000256" key="1">
    <source>
        <dbReference type="ARBA" id="ARBA00000085"/>
    </source>
</evidence>
<evidence type="ECO:0000256" key="4">
    <source>
        <dbReference type="ARBA" id="ARBA00022553"/>
    </source>
</evidence>
<keyword evidence="6 10" id="KW-0418">Kinase</keyword>